<dbReference type="InterPro" id="IPR050957">
    <property type="entry name" value="BMP_lipoprotein"/>
</dbReference>
<evidence type="ECO:0000256" key="8">
    <source>
        <dbReference type="SAM" id="SignalP"/>
    </source>
</evidence>
<evidence type="ECO:0000256" key="6">
    <source>
        <dbReference type="ARBA" id="ARBA00023288"/>
    </source>
</evidence>
<keyword evidence="11" id="KW-1185">Reference proteome</keyword>
<accession>A0A1M6U9D2</accession>
<dbReference type="Proteomes" id="UP000184111">
    <property type="component" value="Unassembled WGS sequence"/>
</dbReference>
<evidence type="ECO:0000256" key="1">
    <source>
        <dbReference type="ARBA" id="ARBA00004193"/>
    </source>
</evidence>
<dbReference type="InterPro" id="IPR028082">
    <property type="entry name" value="Peripla_BP_I"/>
</dbReference>
<dbReference type="OrthoDB" id="9784230at2"/>
<evidence type="ECO:0000256" key="4">
    <source>
        <dbReference type="ARBA" id="ARBA00022729"/>
    </source>
</evidence>
<evidence type="ECO:0000313" key="11">
    <source>
        <dbReference type="Proteomes" id="UP000184111"/>
    </source>
</evidence>
<keyword evidence="4 8" id="KW-0732">Signal</keyword>
<evidence type="ECO:0000256" key="3">
    <source>
        <dbReference type="ARBA" id="ARBA00022475"/>
    </source>
</evidence>
<protein>
    <submittedName>
        <fullName evidence="10">Basic membrane protein A</fullName>
    </submittedName>
</protein>
<sequence length="361" mass="36481">MRRVSKIAAAGVVSAALALTATACGSSTTSDSGSTGGSGSASSSSSAGGGGKSKGVGMAYDVGGRGDHSFNDSAARGLDKADGELKLDSKELTASNGETESDRVQRLESLAAAGYNPVIAVGYTYGPSVTTAAKKYPNVTFGLVDSVVDAPNVDSMVFATEQSSYLAGVAAALKTKSGKVGFIGGVQNTLIGTFDAGFAQGVKDTKSSVQLTREYLYKTDPRGFNDATSAAAKAQGMLDKGVDVIYTAAGLSGDGSIQKVAGKSGAWAIGVDSDQFQDPALAKYKNSLLTSAIKNVDVAVYDLINSVKKDNKPKVGTNSYDLANGGVSLATSGGFLADVQAQIDAAKQKIVSGQIKVSSTP</sequence>
<feature type="domain" description="ABC transporter substrate-binding protein PnrA-like" evidence="9">
    <location>
        <begin position="57"/>
        <end position="358"/>
    </location>
</feature>
<dbReference type="PROSITE" id="PS51257">
    <property type="entry name" value="PROKAR_LIPOPROTEIN"/>
    <property type="match status" value="1"/>
</dbReference>
<feature type="signal peptide" evidence="8">
    <location>
        <begin position="1"/>
        <end position="23"/>
    </location>
</feature>
<dbReference type="Gene3D" id="3.40.50.2300">
    <property type="match status" value="2"/>
</dbReference>
<dbReference type="PANTHER" id="PTHR34296">
    <property type="entry name" value="TRANSCRIPTIONAL ACTIVATOR PROTEIN MED"/>
    <property type="match status" value="1"/>
</dbReference>
<keyword evidence="6" id="KW-0449">Lipoprotein</keyword>
<proteinExistence type="inferred from homology"/>
<comment type="subcellular location">
    <subcellularLocation>
        <location evidence="1">Cell membrane</location>
        <topology evidence="1">Lipid-anchor</topology>
    </subcellularLocation>
</comment>
<evidence type="ECO:0000256" key="7">
    <source>
        <dbReference type="SAM" id="MobiDB-lite"/>
    </source>
</evidence>
<feature type="region of interest" description="Disordered" evidence="7">
    <location>
        <begin position="26"/>
        <end position="54"/>
    </location>
</feature>
<dbReference type="InterPro" id="IPR003760">
    <property type="entry name" value="PnrA-like"/>
</dbReference>
<evidence type="ECO:0000256" key="5">
    <source>
        <dbReference type="ARBA" id="ARBA00023136"/>
    </source>
</evidence>
<keyword evidence="3" id="KW-1003">Cell membrane</keyword>
<organism evidence="10 11">
    <name type="scientific">Actinacidiphila paucisporea</name>
    <dbReference type="NCBI Taxonomy" id="310782"/>
    <lineage>
        <taxon>Bacteria</taxon>
        <taxon>Bacillati</taxon>
        <taxon>Actinomycetota</taxon>
        <taxon>Actinomycetes</taxon>
        <taxon>Kitasatosporales</taxon>
        <taxon>Streptomycetaceae</taxon>
        <taxon>Actinacidiphila</taxon>
    </lineage>
</organism>
<evidence type="ECO:0000259" key="9">
    <source>
        <dbReference type="Pfam" id="PF02608"/>
    </source>
</evidence>
<dbReference type="SUPFAM" id="SSF53822">
    <property type="entry name" value="Periplasmic binding protein-like I"/>
    <property type="match status" value="1"/>
</dbReference>
<dbReference type="AlphaFoldDB" id="A0A1M6U9D2"/>
<dbReference type="PANTHER" id="PTHR34296:SF2">
    <property type="entry name" value="ABC TRANSPORTER GUANOSINE-BINDING PROTEIN NUPN"/>
    <property type="match status" value="1"/>
</dbReference>
<dbReference type="STRING" id="310782.SAMN05216499_101289"/>
<evidence type="ECO:0000256" key="2">
    <source>
        <dbReference type="ARBA" id="ARBA00008610"/>
    </source>
</evidence>
<name>A0A1M6U9D2_9ACTN</name>
<keyword evidence="5" id="KW-0472">Membrane</keyword>
<reference evidence="10 11" key="1">
    <citation type="submission" date="2016-11" db="EMBL/GenBank/DDBJ databases">
        <authorList>
            <person name="Jaros S."/>
            <person name="Januszkiewicz K."/>
            <person name="Wedrychowicz H."/>
        </authorList>
    </citation>
    <scope>NUCLEOTIDE SEQUENCE [LARGE SCALE GENOMIC DNA]</scope>
    <source>
        <strain evidence="10 11">CGMCC 4.2025</strain>
    </source>
</reference>
<dbReference type="Pfam" id="PF02608">
    <property type="entry name" value="Bmp"/>
    <property type="match status" value="1"/>
</dbReference>
<dbReference type="RefSeq" id="WP_073492722.1">
    <property type="nucleotide sequence ID" value="NZ_FRBI01000001.1"/>
</dbReference>
<dbReference type="EMBL" id="FRBI01000001">
    <property type="protein sequence ID" value="SHK65776.1"/>
    <property type="molecule type" value="Genomic_DNA"/>
</dbReference>
<evidence type="ECO:0000313" key="10">
    <source>
        <dbReference type="EMBL" id="SHK65776.1"/>
    </source>
</evidence>
<comment type="similarity">
    <text evidence="2">Belongs to the BMP lipoprotein family.</text>
</comment>
<feature type="chain" id="PRO_5039047872" evidence="8">
    <location>
        <begin position="24"/>
        <end position="361"/>
    </location>
</feature>
<dbReference type="CDD" id="cd06354">
    <property type="entry name" value="PBP1_PrnA-like"/>
    <property type="match status" value="1"/>
</dbReference>
<dbReference type="GO" id="GO:0005886">
    <property type="term" value="C:plasma membrane"/>
    <property type="evidence" value="ECO:0007669"/>
    <property type="project" value="UniProtKB-SubCell"/>
</dbReference>
<gene>
    <name evidence="10" type="ORF">SAMN05216499_101289</name>
</gene>